<reference evidence="3 4" key="1">
    <citation type="journal article" date="2013" name="Genome Announc.">
        <title>Complete Genome Sequence of Glaciecola psychrophila Strain 170T.</title>
        <authorList>
            <person name="Yin J."/>
            <person name="Chen J."/>
            <person name="Liu G."/>
            <person name="Yu Y."/>
            <person name="Song L."/>
            <person name="Wang X."/>
            <person name="Qu X."/>
        </authorList>
    </citation>
    <scope>NUCLEOTIDE SEQUENCE [LARGE SCALE GENOMIC DNA]</scope>
    <source>
        <strain evidence="3 4">170</strain>
    </source>
</reference>
<dbReference type="OrthoDB" id="581986at2"/>
<name>K7A8C0_9ALTE</name>
<dbReference type="InterPro" id="IPR021059">
    <property type="entry name" value="DnaJ-related_N"/>
</dbReference>
<evidence type="ECO:0000259" key="2">
    <source>
        <dbReference type="Pfam" id="PF12339"/>
    </source>
</evidence>
<dbReference type="SUPFAM" id="SSF46565">
    <property type="entry name" value="Chaperone J-domain"/>
    <property type="match status" value="1"/>
</dbReference>
<dbReference type="InterPro" id="IPR036869">
    <property type="entry name" value="J_dom_sf"/>
</dbReference>
<evidence type="ECO:0000313" key="4">
    <source>
        <dbReference type="Proteomes" id="UP000011864"/>
    </source>
</evidence>
<evidence type="ECO:0000313" key="3">
    <source>
        <dbReference type="EMBL" id="AGH43282.1"/>
    </source>
</evidence>
<accession>K7A8C0</accession>
<dbReference type="STRING" id="1129794.C427_1173"/>
<dbReference type="eggNOG" id="COG2214">
    <property type="taxonomic scope" value="Bacteria"/>
</dbReference>
<sequence>MQHALNEQQTLLHDALVTFRPEFERGIREYDLINALKSPPYLVFDENALGDALAMFQTHFVLFNCLYLLKNKWREKKIGQLDIGLTRITLLPILESEANIRTEDPLANYYLDWSNLSSTNEYDVATLLDSFWQKMAGADLHTSISGAELNRACITMKIDSLKDMNLSELKQQYRKLQHENHPDKGGRIDVSQSILQAYTQLRRYITANS</sequence>
<dbReference type="EMBL" id="CP003837">
    <property type="protein sequence ID" value="AGH43282.1"/>
    <property type="molecule type" value="Genomic_DNA"/>
</dbReference>
<organism evidence="3 4">
    <name type="scientific">Paraglaciecola psychrophila 170</name>
    <dbReference type="NCBI Taxonomy" id="1129794"/>
    <lineage>
        <taxon>Bacteria</taxon>
        <taxon>Pseudomonadati</taxon>
        <taxon>Pseudomonadota</taxon>
        <taxon>Gammaproteobacteria</taxon>
        <taxon>Alteromonadales</taxon>
        <taxon>Alteromonadaceae</taxon>
        <taxon>Paraglaciecola</taxon>
    </lineage>
</organism>
<proteinExistence type="predicted"/>
<dbReference type="PATRIC" id="fig|1129794.4.peg.1163"/>
<protein>
    <submittedName>
        <fullName evidence="3">DnaJ-like protein</fullName>
    </submittedName>
</protein>
<keyword evidence="1" id="KW-0143">Chaperone</keyword>
<dbReference type="Gene3D" id="1.10.287.110">
    <property type="entry name" value="DnaJ domain"/>
    <property type="match status" value="1"/>
</dbReference>
<dbReference type="Proteomes" id="UP000011864">
    <property type="component" value="Chromosome"/>
</dbReference>
<feature type="domain" description="DnaJ-related protein N-terminal" evidence="2">
    <location>
        <begin position="12"/>
        <end position="135"/>
    </location>
</feature>
<dbReference type="AlphaFoldDB" id="K7A8C0"/>
<gene>
    <name evidence="3" type="ORF">C427_1173</name>
</gene>
<keyword evidence="4" id="KW-1185">Reference proteome</keyword>
<dbReference type="HOGENOM" id="CLU_103241_0_0_6"/>
<dbReference type="KEGG" id="gps:C427_1173"/>
<evidence type="ECO:0000256" key="1">
    <source>
        <dbReference type="ARBA" id="ARBA00023186"/>
    </source>
</evidence>
<dbReference type="RefSeq" id="WP_007636901.1">
    <property type="nucleotide sequence ID" value="NC_020514.1"/>
</dbReference>
<dbReference type="Pfam" id="PF12339">
    <property type="entry name" value="DNAJ_related"/>
    <property type="match status" value="1"/>
</dbReference>